<dbReference type="AlphaFoldDB" id="A0A7W8DIN0"/>
<feature type="transmembrane region" description="Helical" evidence="1">
    <location>
        <begin position="129"/>
        <end position="147"/>
    </location>
</feature>
<feature type="transmembrane region" description="Helical" evidence="1">
    <location>
        <begin position="30"/>
        <end position="50"/>
    </location>
</feature>
<comment type="caution">
    <text evidence="2">The sequence shown here is derived from an EMBL/GenBank/DDBJ whole genome shotgun (WGS) entry which is preliminary data.</text>
</comment>
<gene>
    <name evidence="2" type="ORF">HNQ65_000505</name>
</gene>
<dbReference type="RefSeq" id="WP_184337900.1">
    <property type="nucleotide sequence ID" value="NZ_JACHIG010000001.1"/>
</dbReference>
<name>A0A7W8DIN0_9BACT</name>
<dbReference type="Proteomes" id="UP000590740">
    <property type="component" value="Unassembled WGS sequence"/>
</dbReference>
<proteinExistence type="predicted"/>
<keyword evidence="1" id="KW-1133">Transmembrane helix</keyword>
<evidence type="ECO:0000313" key="2">
    <source>
        <dbReference type="EMBL" id="MBB5030951.1"/>
    </source>
</evidence>
<accession>A0A7W8DIN0</accession>
<evidence type="ECO:0000313" key="3">
    <source>
        <dbReference type="Proteomes" id="UP000590740"/>
    </source>
</evidence>
<reference evidence="2 3" key="1">
    <citation type="submission" date="2020-08" db="EMBL/GenBank/DDBJ databases">
        <title>Genomic Encyclopedia of Type Strains, Phase IV (KMG-IV): sequencing the most valuable type-strain genomes for metagenomic binning, comparative biology and taxonomic classification.</title>
        <authorList>
            <person name="Goeker M."/>
        </authorList>
    </citation>
    <scope>NUCLEOTIDE SEQUENCE [LARGE SCALE GENOMIC DNA]</scope>
    <source>
        <strain evidence="2 3">DSM 12252</strain>
    </source>
</reference>
<protein>
    <submittedName>
        <fullName evidence="2">Uncharacterized protein</fullName>
    </submittedName>
</protein>
<keyword evidence="1" id="KW-0812">Transmembrane</keyword>
<dbReference type="EMBL" id="JACHIG010000001">
    <property type="protein sequence ID" value="MBB5030951.1"/>
    <property type="molecule type" value="Genomic_DNA"/>
</dbReference>
<sequence length="245" mass="27668">MENLPPTSSPASSETILCHITNWYYRRMGMLAGLCFVFGLVFLYDGVWGYPKVVAIAKEKERFLKEFIPSFDAAKREGRMEQWLADAKAKGMPTGVDGDSPRWKSYAAKNGWDEEPKHYTDNEIAEQFYWAYGCFAAAGIAGILVLLNRGKTLRGEADHWVTPEGVQVHYKDVFRVDKRKWEHKGLAYAWYRTPSGAEKRAVIDDLKFGGADKVLTRLLGRFSGELIEKVSDPDSGETQPTATEK</sequence>
<organism evidence="2 3">
    <name type="scientific">Prosthecobacter vanneervenii</name>
    <dbReference type="NCBI Taxonomy" id="48466"/>
    <lineage>
        <taxon>Bacteria</taxon>
        <taxon>Pseudomonadati</taxon>
        <taxon>Verrucomicrobiota</taxon>
        <taxon>Verrucomicrobiia</taxon>
        <taxon>Verrucomicrobiales</taxon>
        <taxon>Verrucomicrobiaceae</taxon>
        <taxon>Prosthecobacter</taxon>
    </lineage>
</organism>
<keyword evidence="3" id="KW-1185">Reference proteome</keyword>
<keyword evidence="1" id="KW-0472">Membrane</keyword>
<evidence type="ECO:0000256" key="1">
    <source>
        <dbReference type="SAM" id="Phobius"/>
    </source>
</evidence>